<dbReference type="Proteomes" id="UP000294850">
    <property type="component" value="Unassembled WGS sequence"/>
</dbReference>
<keyword evidence="3" id="KW-1185">Reference proteome</keyword>
<protein>
    <submittedName>
        <fullName evidence="2">TPM domain-containing protein</fullName>
    </submittedName>
</protein>
<dbReference type="RefSeq" id="WP_131961008.1">
    <property type="nucleotide sequence ID" value="NZ_SMFL01000011.1"/>
</dbReference>
<gene>
    <name evidence="2" type="ORF">E0F88_24940</name>
</gene>
<accession>A0A4R5DLD2</accession>
<evidence type="ECO:0000313" key="3">
    <source>
        <dbReference type="Proteomes" id="UP000294850"/>
    </source>
</evidence>
<comment type="caution">
    <text evidence="2">The sequence shown here is derived from an EMBL/GenBank/DDBJ whole genome shotgun (WGS) entry which is preliminary data.</text>
</comment>
<feature type="domain" description="TPM" evidence="1">
    <location>
        <begin position="7"/>
        <end position="121"/>
    </location>
</feature>
<dbReference type="Gene3D" id="3.10.310.50">
    <property type="match status" value="1"/>
</dbReference>
<reference evidence="2 3" key="1">
    <citation type="submission" date="2019-03" db="EMBL/GenBank/DDBJ databases">
        <title>Dyadobacter AR-3-6 sp. nov., isolated from arctic soil.</title>
        <authorList>
            <person name="Chaudhary D.K."/>
        </authorList>
    </citation>
    <scope>NUCLEOTIDE SEQUENCE [LARGE SCALE GENOMIC DNA]</scope>
    <source>
        <strain evidence="2 3">AR-3-6</strain>
    </source>
</reference>
<dbReference type="PANTHER" id="PTHR30373:SF8">
    <property type="entry name" value="BLL7265 PROTEIN"/>
    <property type="match status" value="1"/>
</dbReference>
<evidence type="ECO:0000259" key="1">
    <source>
        <dbReference type="Pfam" id="PF04536"/>
    </source>
</evidence>
<dbReference type="PANTHER" id="PTHR30373">
    <property type="entry name" value="UPF0603 PROTEIN YGCG"/>
    <property type="match status" value="1"/>
</dbReference>
<evidence type="ECO:0000313" key="2">
    <source>
        <dbReference type="EMBL" id="TDE11675.1"/>
    </source>
</evidence>
<organism evidence="2 3">
    <name type="scientific">Dyadobacter psychrotolerans</name>
    <dbReference type="NCBI Taxonomy" id="2541721"/>
    <lineage>
        <taxon>Bacteria</taxon>
        <taxon>Pseudomonadati</taxon>
        <taxon>Bacteroidota</taxon>
        <taxon>Cytophagia</taxon>
        <taxon>Cytophagales</taxon>
        <taxon>Spirosomataceae</taxon>
        <taxon>Dyadobacter</taxon>
    </lineage>
</organism>
<dbReference type="InterPro" id="IPR007621">
    <property type="entry name" value="TPM_dom"/>
</dbReference>
<proteinExistence type="predicted"/>
<sequence>MAADSLFFGAEEQQRIIAAIQEAEKQTSGEIKVHIEKKCTSENVMDRAKEVFGLLDMHLTQDHNGVLFYLAYEDRKFAVLGDQGIFEKVTEDFWNSTKDLLRSNFANNRFADGLCLGIQEAGIQLKKHFPYSSDDVNELPDDISFGS</sequence>
<dbReference type="Pfam" id="PF04536">
    <property type="entry name" value="TPM_phosphatase"/>
    <property type="match status" value="1"/>
</dbReference>
<dbReference type="OrthoDB" id="9786161at2"/>
<dbReference type="EMBL" id="SMFL01000011">
    <property type="protein sequence ID" value="TDE11675.1"/>
    <property type="molecule type" value="Genomic_DNA"/>
</dbReference>
<dbReference type="AlphaFoldDB" id="A0A4R5DLD2"/>
<name>A0A4R5DLD2_9BACT</name>